<organism evidence="1 2">
    <name type="scientific">Dysgonomonas hofstadii</name>
    <dbReference type="NCBI Taxonomy" id="637886"/>
    <lineage>
        <taxon>Bacteria</taxon>
        <taxon>Pseudomonadati</taxon>
        <taxon>Bacteroidota</taxon>
        <taxon>Bacteroidia</taxon>
        <taxon>Bacteroidales</taxon>
        <taxon>Dysgonomonadaceae</taxon>
        <taxon>Dysgonomonas</taxon>
    </lineage>
</organism>
<name>A0A840CQC8_9BACT</name>
<dbReference type="SUPFAM" id="SSF117281">
    <property type="entry name" value="Kelch motif"/>
    <property type="match status" value="1"/>
</dbReference>
<dbReference type="Proteomes" id="UP000555103">
    <property type="component" value="Unassembled WGS sequence"/>
</dbReference>
<gene>
    <name evidence="1" type="ORF">GGR21_003556</name>
</gene>
<reference evidence="1 2" key="1">
    <citation type="submission" date="2020-08" db="EMBL/GenBank/DDBJ databases">
        <title>Genomic Encyclopedia of Type Strains, Phase IV (KMG-IV): sequencing the most valuable type-strain genomes for metagenomic binning, comparative biology and taxonomic classification.</title>
        <authorList>
            <person name="Goeker M."/>
        </authorList>
    </citation>
    <scope>NUCLEOTIDE SEQUENCE [LARGE SCALE GENOMIC DNA]</scope>
    <source>
        <strain evidence="1 2">DSM 104969</strain>
    </source>
</reference>
<dbReference type="RefSeq" id="WP_183308471.1">
    <property type="nucleotide sequence ID" value="NZ_JACIEP010000015.1"/>
</dbReference>
<dbReference type="AlphaFoldDB" id="A0A840CQC8"/>
<proteinExistence type="predicted"/>
<protein>
    <submittedName>
        <fullName evidence="1">N-acetylneuraminic acid mutarotase</fullName>
    </submittedName>
</protein>
<sequence>MGLVCCKSETDNKNISIIWDNSITLPSLDGINNNKGVAGAFSGFIGDELIVAGGANFPVGYPWTGSQKKWWSTLYSFLDNRDSEWKIYNDLLPMAIGYGVTVKVGESLLFIGGCDKEKCYSDILLIQKKEDSIIITSEHAYPSLPVPLANMAGVIIDNKIYIAGGQESMIQEKSTDHFFVLDIDNTDAGWKRLPSWPGPSRGYAVCTAQDDMIYLFSGRSYGPDEETIMHTDGFRFDPVENTWTKLSGHFPVMAATAITWKDDKIIFLGGVDKILPTNPEHPGFSNAVRIYDTKTNILDSLTTCPYPVPVTTSVVMFNKETFYLCSGEIKPGIRSPQIIRGTIKKGD</sequence>
<dbReference type="Pfam" id="PF24996">
    <property type="entry name" value="NANM"/>
    <property type="match status" value="2"/>
</dbReference>
<dbReference type="Gene3D" id="2.120.10.80">
    <property type="entry name" value="Kelch-type beta propeller"/>
    <property type="match status" value="1"/>
</dbReference>
<accession>A0A840CQC8</accession>
<keyword evidence="2" id="KW-1185">Reference proteome</keyword>
<comment type="caution">
    <text evidence="1">The sequence shown here is derived from an EMBL/GenBank/DDBJ whole genome shotgun (WGS) entry which is preliminary data.</text>
</comment>
<dbReference type="EMBL" id="JACIEP010000015">
    <property type="protein sequence ID" value="MBB4037636.1"/>
    <property type="molecule type" value="Genomic_DNA"/>
</dbReference>
<dbReference type="InterPro" id="IPR015915">
    <property type="entry name" value="Kelch-typ_b-propeller"/>
</dbReference>
<dbReference type="InterPro" id="IPR056734">
    <property type="entry name" value="NANM"/>
</dbReference>
<dbReference type="PANTHER" id="PTHR45632">
    <property type="entry name" value="LD33804P"/>
    <property type="match status" value="1"/>
</dbReference>
<evidence type="ECO:0000313" key="2">
    <source>
        <dbReference type="Proteomes" id="UP000555103"/>
    </source>
</evidence>
<evidence type="ECO:0000313" key="1">
    <source>
        <dbReference type="EMBL" id="MBB4037636.1"/>
    </source>
</evidence>